<dbReference type="Proteomes" id="UP000006286">
    <property type="component" value="Chromosome"/>
</dbReference>
<dbReference type="RefSeq" id="WP_014995216.1">
    <property type="nucleotide sequence ID" value="NC_018691.1"/>
</dbReference>
<dbReference type="EMBL" id="CP003466">
    <property type="protein sequence ID" value="AFT71150.1"/>
    <property type="molecule type" value="Genomic_DNA"/>
</dbReference>
<dbReference type="OrthoDB" id="6992731at2"/>
<keyword evidence="2" id="KW-1185">Reference proteome</keyword>
<organism evidence="1 2">
    <name type="scientific">Alcanivorax dieselolei (strain DSM 16502 / CGMCC 1.3690 / MCCC 1A00001 / B-5)</name>
    <name type="common">Alloalcanivorax dieselolei</name>
    <dbReference type="NCBI Taxonomy" id="930169"/>
    <lineage>
        <taxon>Bacteria</taxon>
        <taxon>Pseudomonadati</taxon>
        <taxon>Pseudomonadota</taxon>
        <taxon>Gammaproteobacteria</taxon>
        <taxon>Oceanospirillales</taxon>
        <taxon>Alcanivoracaceae</taxon>
        <taxon>Alloalcanivorax</taxon>
    </lineage>
</organism>
<gene>
    <name evidence="1" type="ordered locus">B5T_02882</name>
</gene>
<dbReference type="eggNOG" id="ENOG502ZANG">
    <property type="taxonomic scope" value="Bacteria"/>
</dbReference>
<dbReference type="STRING" id="930169.B5T_02882"/>
<sequence>MHLNEWLQRFPTVPQRSVPDWMLGCFRRHCISFANGESDTRTRVFWIQSRNFTVDLRLPETDALLSAAPFSDQKPSQQNARANSEGWFAHTHWDGQQLSWSGGSDFQLHTRWPEPALLQRVGNCLIETAPSGIYMEDWRLQPSDAGPLVGLELIEERNLETDQVLHRGGGVIICGEYAALVRGRAESIDDARPNALRQRLLSGIRDSDALLAFETSLAHGNLTDGFTITHTLQPERQGQPLMPLDGFEPHASGELWQRLEIEGRNSLRRYRVDSAEARFVFSLATPADDNARAWFQQESDTLTRYTRTLR</sequence>
<protein>
    <submittedName>
        <fullName evidence="1">Uncharacterized protein</fullName>
    </submittedName>
</protein>
<proteinExistence type="predicted"/>
<evidence type="ECO:0000313" key="1">
    <source>
        <dbReference type="EMBL" id="AFT71150.1"/>
    </source>
</evidence>
<dbReference type="HOGENOM" id="CLU_077939_0_0_6"/>
<evidence type="ECO:0000313" key="2">
    <source>
        <dbReference type="Proteomes" id="UP000006286"/>
    </source>
</evidence>
<reference evidence="1 2" key="1">
    <citation type="journal article" date="2012" name="J. Bacteriol.">
        <title>Complete genome sequence of Alcanivorax dieselolei type strain B5.</title>
        <authorList>
            <person name="Lai Q."/>
            <person name="Li W."/>
            <person name="Shao Z."/>
        </authorList>
    </citation>
    <scope>NUCLEOTIDE SEQUENCE [LARGE SCALE GENOMIC DNA]</scope>
    <source>
        <strain evidence="2">DSM 16502 / CGMCC 1.3690 / B-5</strain>
    </source>
</reference>
<dbReference type="AlphaFoldDB" id="K0CFM4"/>
<dbReference type="PATRIC" id="fig|930169.3.peg.2843"/>
<accession>K0CFM4</accession>
<name>K0CFM4_ALCDB</name>
<dbReference type="KEGG" id="adi:B5T_02882"/>